<evidence type="ECO:0000259" key="1">
    <source>
        <dbReference type="Pfam" id="PF07687"/>
    </source>
</evidence>
<organism evidence="2 3">
    <name type="scientific">Peptostreptococcus canis</name>
    <dbReference type="NCBI Taxonomy" id="1159213"/>
    <lineage>
        <taxon>Bacteria</taxon>
        <taxon>Bacillati</taxon>
        <taxon>Bacillota</taxon>
        <taxon>Clostridia</taxon>
        <taxon>Peptostreptococcales</taxon>
        <taxon>Peptostreptococcaceae</taxon>
        <taxon>Peptostreptococcus</taxon>
    </lineage>
</organism>
<dbReference type="NCBIfam" id="TIGR01891">
    <property type="entry name" value="amidohydrolases"/>
    <property type="match status" value="1"/>
</dbReference>
<dbReference type="CDD" id="cd03886">
    <property type="entry name" value="M20_Acy1"/>
    <property type="match status" value="1"/>
</dbReference>
<reference evidence="2 3" key="1">
    <citation type="submission" date="2020-05" db="EMBL/GenBank/DDBJ databases">
        <title>Draft genome of xy-202 and genomic insight in genome of the genus Peptostreptococcus.</title>
        <authorList>
            <person name="Zhang Z."/>
        </authorList>
    </citation>
    <scope>NUCLEOTIDE SEQUENCE [LARGE SCALE GENOMIC DNA]</scope>
    <source>
        <strain evidence="2 3">DSM 27025</strain>
    </source>
</reference>
<evidence type="ECO:0000313" key="3">
    <source>
        <dbReference type="Proteomes" id="UP000713904"/>
    </source>
</evidence>
<dbReference type="Proteomes" id="UP000713904">
    <property type="component" value="Unassembled WGS sequence"/>
</dbReference>
<proteinExistence type="predicted"/>
<dbReference type="InterPro" id="IPR017439">
    <property type="entry name" value="Amidohydrolase"/>
</dbReference>
<gene>
    <name evidence="2" type="ORF">HLB29_01790</name>
</gene>
<feature type="domain" description="Peptidase M20 dimerisation" evidence="1">
    <location>
        <begin position="182"/>
        <end position="273"/>
    </location>
</feature>
<dbReference type="Pfam" id="PF01546">
    <property type="entry name" value="Peptidase_M20"/>
    <property type="match status" value="1"/>
</dbReference>
<evidence type="ECO:0000313" key="2">
    <source>
        <dbReference type="EMBL" id="MBC2575415.1"/>
    </source>
</evidence>
<dbReference type="SUPFAM" id="SSF53187">
    <property type="entry name" value="Zn-dependent exopeptidases"/>
    <property type="match status" value="1"/>
</dbReference>
<dbReference type="InterPro" id="IPR002933">
    <property type="entry name" value="Peptidase_M20"/>
</dbReference>
<dbReference type="InterPro" id="IPR011650">
    <property type="entry name" value="Peptidase_M20_dimer"/>
</dbReference>
<sequence length="384" mass="43312">MRYTSLEQIKKWRRYFHKYPEISLKEFNTSRYIRTQLLEMGIEFEESMETATIAKIEGKGNKYILLRADIDALPIKEDNKVYYASDNIGIMHACGHDAHITMLLAAVNEIYNMSKNDDLDINVIAVFQPSEESFGGANILIEKYDFSKYDIVASYSLHVNPDYNEGDIATKSGNIMASCNEFEVKAKGKSAHVAKKNCGIDSLNAIIQVYQQFANIVAYNIESNHTCIIHTGTLTSGEVMNSVPEYSKMEGTIRTYNSKDFVIIKEKMESICRGVSVSTGCEIQLEVREGYPAVVNSEELIDSAEKAANKSNANFILIKEPYLLGEDFSFFSRISPINYTFVGIRNEKLGYTSGLHTPTLMMREEALVYGIDFFVEIVKGYGDL</sequence>
<dbReference type="PANTHER" id="PTHR11014">
    <property type="entry name" value="PEPTIDASE M20 FAMILY MEMBER"/>
    <property type="match status" value="1"/>
</dbReference>
<dbReference type="SUPFAM" id="SSF55031">
    <property type="entry name" value="Bacterial exopeptidase dimerisation domain"/>
    <property type="match status" value="1"/>
</dbReference>
<protein>
    <submittedName>
        <fullName evidence="2">Amidohydrolase</fullName>
    </submittedName>
</protein>
<name>A0ABR6TJ17_9FIRM</name>
<dbReference type="PANTHER" id="PTHR11014:SF63">
    <property type="entry name" value="METALLOPEPTIDASE, PUTATIVE (AFU_ORTHOLOGUE AFUA_6G09600)-RELATED"/>
    <property type="match status" value="1"/>
</dbReference>
<comment type="caution">
    <text evidence="2">The sequence shown here is derived from an EMBL/GenBank/DDBJ whole genome shotgun (WGS) entry which is preliminary data.</text>
</comment>
<dbReference type="PIRSF" id="PIRSF005962">
    <property type="entry name" value="Pept_M20D_amidohydro"/>
    <property type="match status" value="1"/>
</dbReference>
<keyword evidence="3" id="KW-1185">Reference proteome</keyword>
<dbReference type="InterPro" id="IPR036264">
    <property type="entry name" value="Bact_exopeptidase_dim_dom"/>
</dbReference>
<dbReference type="EMBL" id="JABGBW010000001">
    <property type="protein sequence ID" value="MBC2575415.1"/>
    <property type="molecule type" value="Genomic_DNA"/>
</dbReference>
<dbReference type="RefSeq" id="WP_185623443.1">
    <property type="nucleotide sequence ID" value="NZ_JABGBW010000001.1"/>
</dbReference>
<dbReference type="Pfam" id="PF07687">
    <property type="entry name" value="M20_dimer"/>
    <property type="match status" value="1"/>
</dbReference>
<dbReference type="Gene3D" id="3.40.630.10">
    <property type="entry name" value="Zn peptidases"/>
    <property type="match status" value="1"/>
</dbReference>
<dbReference type="Gene3D" id="3.30.70.360">
    <property type="match status" value="1"/>
</dbReference>
<accession>A0ABR6TJ17</accession>